<proteinExistence type="predicted"/>
<dbReference type="Proteomes" id="UP000007887">
    <property type="component" value="Plasmid pSRC6"/>
</dbReference>
<dbReference type="HOGENOM" id="CLU_3140584_0_0_9"/>
<dbReference type="EMBL" id="AP012295">
    <property type="protein sequence ID" value="BAL84768.1"/>
    <property type="molecule type" value="Genomic_DNA"/>
</dbReference>
<protein>
    <submittedName>
        <fullName evidence="1">Uncharacterized protein</fullName>
    </submittedName>
</protein>
<evidence type="ECO:0000313" key="2">
    <source>
        <dbReference type="Proteomes" id="UP000007887"/>
    </source>
</evidence>
<name>I0GVI1_SELRL</name>
<organism evidence="1 2">
    <name type="scientific">Selenomonas ruminantium subsp. lactilytica (strain NBRC 103574 / TAM6421)</name>
    <dbReference type="NCBI Taxonomy" id="927704"/>
    <lineage>
        <taxon>Bacteria</taxon>
        <taxon>Bacillati</taxon>
        <taxon>Bacillota</taxon>
        <taxon>Negativicutes</taxon>
        <taxon>Selenomonadales</taxon>
        <taxon>Selenomonadaceae</taxon>
        <taxon>Selenomonas</taxon>
    </lineage>
</organism>
<geneLocation type="plasmid" evidence="1 2">
    <name>pSRC6</name>
</geneLocation>
<keyword evidence="1" id="KW-0614">Plasmid</keyword>
<reference evidence="1 2" key="1">
    <citation type="submission" date="2011-10" db="EMBL/GenBank/DDBJ databases">
        <title>Whole genome sequence of Selenomonas ruminantium subsp. lactilytica TAM6421.</title>
        <authorList>
            <person name="Oguchi A."/>
            <person name="Ankai A."/>
            <person name="Kaneko J."/>
            <person name="Yamada-Narita S."/>
            <person name="Fukui S."/>
            <person name="Takahashi M."/>
            <person name="Onodera T."/>
            <person name="Kojima S."/>
            <person name="Fushimi T."/>
            <person name="Abe N."/>
            <person name="Kamio Y."/>
            <person name="Yamazaki S."/>
            <person name="Fujita N."/>
        </authorList>
    </citation>
    <scope>NUCLEOTIDE SEQUENCE [LARGE SCALE GENOMIC DNA]</scope>
    <source>
        <strain evidence="2">NBRC 103574 / TAM6421</strain>
        <plasmid evidence="1 2">pSRC6</plasmid>
    </source>
</reference>
<dbReference type="PATRIC" id="fig|927704.6.peg.3579"/>
<dbReference type="KEGG" id="sri:SELR_pSRC600160"/>
<sequence>MAVIQAPSYLDKKMPEHVNLYMLRFALIDEPTSNKLQYNFNANFKPTSI</sequence>
<accession>I0GVI1</accession>
<dbReference type="AlphaFoldDB" id="I0GVI1"/>
<evidence type="ECO:0000313" key="1">
    <source>
        <dbReference type="EMBL" id="BAL84768.1"/>
    </source>
</evidence>
<gene>
    <name evidence="1" type="ordered locus">SELR_pSRC600160</name>
</gene>